<dbReference type="Proteomes" id="UP001348817">
    <property type="component" value="Chromosome"/>
</dbReference>
<proteinExistence type="predicted"/>
<dbReference type="RefSeq" id="WP_338392112.1">
    <property type="nucleotide sequence ID" value="NZ_AP025314.1"/>
</dbReference>
<protein>
    <submittedName>
        <fullName evidence="1">Uncharacterized protein</fullName>
    </submittedName>
</protein>
<reference evidence="1 2" key="1">
    <citation type="submission" date="2021-12" db="EMBL/GenBank/DDBJ databases">
        <title>Genome sequencing of bacteria with rrn-lacking chromosome and rrn-plasmid.</title>
        <authorList>
            <person name="Anda M."/>
            <person name="Iwasaki W."/>
        </authorList>
    </citation>
    <scope>NUCLEOTIDE SEQUENCE [LARGE SCALE GENOMIC DNA]</scope>
    <source>
        <strain evidence="1 2">DSM 100852</strain>
    </source>
</reference>
<dbReference type="EMBL" id="AP025314">
    <property type="protein sequence ID" value="BDD10567.1"/>
    <property type="molecule type" value="Genomic_DNA"/>
</dbReference>
<gene>
    <name evidence="1" type="ORF">FUAX_29990</name>
</gene>
<organism evidence="1 2">
    <name type="scientific">Fulvitalea axinellae</name>
    <dbReference type="NCBI Taxonomy" id="1182444"/>
    <lineage>
        <taxon>Bacteria</taxon>
        <taxon>Pseudomonadati</taxon>
        <taxon>Bacteroidota</taxon>
        <taxon>Cytophagia</taxon>
        <taxon>Cytophagales</taxon>
        <taxon>Persicobacteraceae</taxon>
        <taxon>Fulvitalea</taxon>
    </lineage>
</organism>
<keyword evidence="2" id="KW-1185">Reference proteome</keyword>
<evidence type="ECO:0000313" key="1">
    <source>
        <dbReference type="EMBL" id="BDD10567.1"/>
    </source>
</evidence>
<sequence length="179" mass="20570">MLDPEKMLPPSSYPDIASNLKECQSFLDRKNSELKHLTLRLINQENHAKAKDTQAEKMISRLESMKTEHDSCLQLAEMRKETENVKKKHEAQAMIIDAEMKILKLRMSKTPKVDAVIRNEEIYCQRETLNAKRLAVELYIENYVMSGVLGSGILSFLDKTYAVGEKTNPSDTPNMRILR</sequence>
<name>A0AAU9CYM4_9BACT</name>
<dbReference type="AlphaFoldDB" id="A0AAU9CYM4"/>
<dbReference type="KEGG" id="fax:FUAX_29990"/>
<accession>A0AAU9CYM4</accession>
<evidence type="ECO:0000313" key="2">
    <source>
        <dbReference type="Proteomes" id="UP001348817"/>
    </source>
</evidence>